<evidence type="ECO:0000256" key="1">
    <source>
        <dbReference type="SAM" id="MobiDB-lite"/>
    </source>
</evidence>
<feature type="compositionally biased region" description="Polar residues" evidence="1">
    <location>
        <begin position="90"/>
        <end position="103"/>
    </location>
</feature>
<accession>A0A1Q3BR33</accession>
<feature type="compositionally biased region" description="Low complexity" evidence="1">
    <location>
        <begin position="15"/>
        <end position="31"/>
    </location>
</feature>
<comment type="caution">
    <text evidence="2">The sequence shown here is derived from an EMBL/GenBank/DDBJ whole genome shotgun (WGS) entry which is preliminary data.</text>
</comment>
<reference evidence="3" key="1">
    <citation type="submission" date="2016-04" db="EMBL/GenBank/DDBJ databases">
        <title>Cephalotus genome sequencing.</title>
        <authorList>
            <person name="Fukushima K."/>
            <person name="Hasebe M."/>
            <person name="Fang X."/>
        </authorList>
    </citation>
    <scope>NUCLEOTIDE SEQUENCE [LARGE SCALE GENOMIC DNA]</scope>
    <source>
        <strain evidence="3">cv. St1</strain>
    </source>
</reference>
<organism evidence="2 3">
    <name type="scientific">Cephalotus follicularis</name>
    <name type="common">Albany pitcher plant</name>
    <dbReference type="NCBI Taxonomy" id="3775"/>
    <lineage>
        <taxon>Eukaryota</taxon>
        <taxon>Viridiplantae</taxon>
        <taxon>Streptophyta</taxon>
        <taxon>Embryophyta</taxon>
        <taxon>Tracheophyta</taxon>
        <taxon>Spermatophyta</taxon>
        <taxon>Magnoliopsida</taxon>
        <taxon>eudicotyledons</taxon>
        <taxon>Gunneridae</taxon>
        <taxon>Pentapetalae</taxon>
        <taxon>rosids</taxon>
        <taxon>fabids</taxon>
        <taxon>Oxalidales</taxon>
        <taxon>Cephalotaceae</taxon>
        <taxon>Cephalotus</taxon>
    </lineage>
</organism>
<gene>
    <name evidence="2" type="ORF">CFOL_v3_13968</name>
</gene>
<feature type="region of interest" description="Disordered" evidence="1">
    <location>
        <begin position="1"/>
        <end position="118"/>
    </location>
</feature>
<feature type="compositionally biased region" description="Basic residues" evidence="1">
    <location>
        <begin position="1"/>
        <end position="11"/>
    </location>
</feature>
<keyword evidence="3" id="KW-1185">Reference proteome</keyword>
<dbReference type="AlphaFoldDB" id="A0A1Q3BR33"/>
<feature type="compositionally biased region" description="Polar residues" evidence="1">
    <location>
        <begin position="32"/>
        <end position="50"/>
    </location>
</feature>
<dbReference type="Proteomes" id="UP000187406">
    <property type="component" value="Unassembled WGS sequence"/>
</dbReference>
<proteinExistence type="predicted"/>
<sequence>MAPQSTKKKKKTNDPSHCTSPLSSLHLHCSPRTATINNPQIFKQTPNNIHVKSKQKTTKPNPQHSQPKPVIQTPSSPQPNRTHKQPFKSPINTQHCTQLNPQTHGRPKFTENFNPLNA</sequence>
<dbReference type="InParanoid" id="A0A1Q3BR33"/>
<protein>
    <submittedName>
        <fullName evidence="2">Uncharacterized protein</fullName>
    </submittedName>
</protein>
<feature type="compositionally biased region" description="Polar residues" evidence="1">
    <location>
        <begin position="58"/>
        <end position="80"/>
    </location>
</feature>
<name>A0A1Q3BR33_CEPFO</name>
<evidence type="ECO:0000313" key="2">
    <source>
        <dbReference type="EMBL" id="GAV70470.1"/>
    </source>
</evidence>
<evidence type="ECO:0000313" key="3">
    <source>
        <dbReference type="Proteomes" id="UP000187406"/>
    </source>
</evidence>
<dbReference type="EMBL" id="BDDD01000810">
    <property type="protein sequence ID" value="GAV70470.1"/>
    <property type="molecule type" value="Genomic_DNA"/>
</dbReference>